<dbReference type="EMBL" id="RBNI01022741">
    <property type="protein sequence ID" value="RUO96195.1"/>
    <property type="molecule type" value="Genomic_DNA"/>
</dbReference>
<proteinExistence type="predicted"/>
<dbReference type="CDD" id="cd00180">
    <property type="entry name" value="PKc"/>
    <property type="match status" value="1"/>
</dbReference>
<protein>
    <submittedName>
        <fullName evidence="3">Kinase-like domain-containing protein</fullName>
    </submittedName>
</protein>
<keyword evidence="1" id="KW-0812">Transmembrane</keyword>
<dbReference type="SMART" id="SM00220">
    <property type="entry name" value="S_TKc"/>
    <property type="match status" value="1"/>
</dbReference>
<name>A0A433A0U6_9FUNG</name>
<dbReference type="GO" id="GO:0044773">
    <property type="term" value="P:mitotic DNA damage checkpoint signaling"/>
    <property type="evidence" value="ECO:0007669"/>
    <property type="project" value="TreeGrafter"/>
</dbReference>
<dbReference type="PROSITE" id="PS00109">
    <property type="entry name" value="PROTEIN_KINASE_TYR"/>
    <property type="match status" value="1"/>
</dbReference>
<comment type="caution">
    <text evidence="3">The sequence shown here is derived from an EMBL/GenBank/DDBJ whole genome shotgun (WGS) entry which is preliminary data.</text>
</comment>
<dbReference type="Pfam" id="PF00069">
    <property type="entry name" value="Pkinase"/>
    <property type="match status" value="1"/>
</dbReference>
<dbReference type="AlphaFoldDB" id="A0A433A0U6"/>
<dbReference type="InterPro" id="IPR000719">
    <property type="entry name" value="Prot_kinase_dom"/>
</dbReference>
<organism evidence="3 4">
    <name type="scientific">Jimgerdemannia flammicorona</name>
    <dbReference type="NCBI Taxonomy" id="994334"/>
    <lineage>
        <taxon>Eukaryota</taxon>
        <taxon>Fungi</taxon>
        <taxon>Fungi incertae sedis</taxon>
        <taxon>Mucoromycota</taxon>
        <taxon>Mucoromycotina</taxon>
        <taxon>Endogonomycetes</taxon>
        <taxon>Endogonales</taxon>
        <taxon>Endogonaceae</taxon>
        <taxon>Jimgerdemannia</taxon>
    </lineage>
</organism>
<dbReference type="GO" id="GO:0004674">
    <property type="term" value="F:protein serine/threonine kinase activity"/>
    <property type="evidence" value="ECO:0007669"/>
    <property type="project" value="TreeGrafter"/>
</dbReference>
<dbReference type="Proteomes" id="UP000268093">
    <property type="component" value="Unassembled WGS sequence"/>
</dbReference>
<keyword evidence="1" id="KW-1133">Transmembrane helix</keyword>
<dbReference type="PROSITE" id="PS50011">
    <property type="entry name" value="PROTEIN_KINASE_DOM"/>
    <property type="match status" value="1"/>
</dbReference>
<sequence length="316" mass="35758">MTNLEEWEDYGEFISSKGFAFSDCRVLTNFVAQVYLISQDQPAILKEVDTTSSEYEVATYLRGCTSPQNHTVRFLDILHPEGKKKAILVMPCLSGFLDFPLKTPQELLDLIMQTLEGLAFMHSHNITHSDITPANVMIDVDLDDDFNEISPRRYCFIDFGLSQKLGGPHSTILNRFGTKHYTAPEVSDQTSYNPFKADVWALGQIISEFVEKMENDGTVVPPDIRQLVVAMQKPADKRLTAQAVLEMSRNLTPDQTISSLHVSPTLTLRVFDVIRRISPFSFLLFVLTTIVILYCVWSDSQAVHIGFFKTFLGFRS</sequence>
<dbReference type="SUPFAM" id="SSF56112">
    <property type="entry name" value="Protein kinase-like (PK-like)"/>
    <property type="match status" value="1"/>
</dbReference>
<feature type="domain" description="Protein kinase" evidence="2">
    <location>
        <begin position="1"/>
        <end position="266"/>
    </location>
</feature>
<keyword evidence="3" id="KW-0808">Transferase</keyword>
<dbReference type="InterPro" id="IPR011009">
    <property type="entry name" value="Kinase-like_dom_sf"/>
</dbReference>
<gene>
    <name evidence="3" type="ORF">BC936DRAFT_142450</name>
</gene>
<evidence type="ECO:0000256" key="1">
    <source>
        <dbReference type="SAM" id="Phobius"/>
    </source>
</evidence>
<evidence type="ECO:0000313" key="4">
    <source>
        <dbReference type="Proteomes" id="UP000268093"/>
    </source>
</evidence>
<dbReference type="Gene3D" id="1.10.510.10">
    <property type="entry name" value="Transferase(Phosphotransferase) domain 1"/>
    <property type="match status" value="1"/>
</dbReference>
<dbReference type="GO" id="GO:0005634">
    <property type="term" value="C:nucleus"/>
    <property type="evidence" value="ECO:0007669"/>
    <property type="project" value="TreeGrafter"/>
</dbReference>
<dbReference type="PANTHER" id="PTHR44167">
    <property type="entry name" value="OVARIAN-SPECIFIC SERINE/THREONINE-PROTEIN KINASE LOK-RELATED"/>
    <property type="match status" value="1"/>
</dbReference>
<dbReference type="OrthoDB" id="5337378at2759"/>
<dbReference type="InterPro" id="IPR008266">
    <property type="entry name" value="Tyr_kinase_AS"/>
</dbReference>
<evidence type="ECO:0000259" key="2">
    <source>
        <dbReference type="PROSITE" id="PS50011"/>
    </source>
</evidence>
<reference evidence="3 4" key="1">
    <citation type="journal article" date="2018" name="New Phytol.">
        <title>Phylogenomics of Endogonaceae and evolution of mycorrhizas within Mucoromycota.</title>
        <authorList>
            <person name="Chang Y."/>
            <person name="Desiro A."/>
            <person name="Na H."/>
            <person name="Sandor L."/>
            <person name="Lipzen A."/>
            <person name="Clum A."/>
            <person name="Barry K."/>
            <person name="Grigoriev I.V."/>
            <person name="Martin F.M."/>
            <person name="Stajich J.E."/>
            <person name="Smith M.E."/>
            <person name="Bonito G."/>
            <person name="Spatafora J.W."/>
        </authorList>
    </citation>
    <scope>NUCLEOTIDE SEQUENCE [LARGE SCALE GENOMIC DNA]</scope>
    <source>
        <strain evidence="3 4">GMNB39</strain>
    </source>
</reference>
<evidence type="ECO:0000313" key="3">
    <source>
        <dbReference type="EMBL" id="RUO96195.1"/>
    </source>
</evidence>
<dbReference type="GO" id="GO:0005524">
    <property type="term" value="F:ATP binding"/>
    <property type="evidence" value="ECO:0007669"/>
    <property type="project" value="InterPro"/>
</dbReference>
<dbReference type="PANTHER" id="PTHR44167:SF30">
    <property type="entry name" value="PHOSPHORYLASE KINASE"/>
    <property type="match status" value="1"/>
</dbReference>
<keyword evidence="1" id="KW-0472">Membrane</keyword>
<feature type="transmembrane region" description="Helical" evidence="1">
    <location>
        <begin position="277"/>
        <end position="297"/>
    </location>
</feature>
<keyword evidence="3" id="KW-0418">Kinase</keyword>
<keyword evidence="4" id="KW-1185">Reference proteome</keyword>
<accession>A0A433A0U6</accession>